<keyword evidence="1" id="KW-0479">Metal-binding</keyword>
<evidence type="ECO:0000256" key="1">
    <source>
        <dbReference type="RuleBase" id="RU365090"/>
    </source>
</evidence>
<comment type="function">
    <text evidence="1">Catalyzes the insertion of molybdate into adenylated molybdopterin with the concomitant release of AMP.</text>
</comment>
<comment type="catalytic activity">
    <reaction evidence="1">
        <text>adenylyl-molybdopterin + molybdate = Mo-molybdopterin + AMP + H(+)</text>
        <dbReference type="Rhea" id="RHEA:35047"/>
        <dbReference type="ChEBI" id="CHEBI:15378"/>
        <dbReference type="ChEBI" id="CHEBI:36264"/>
        <dbReference type="ChEBI" id="CHEBI:62727"/>
        <dbReference type="ChEBI" id="CHEBI:71302"/>
        <dbReference type="ChEBI" id="CHEBI:456215"/>
    </reaction>
</comment>
<dbReference type="SUPFAM" id="SSF53218">
    <property type="entry name" value="Molybdenum cofactor biosynthesis proteins"/>
    <property type="match status" value="1"/>
</dbReference>
<dbReference type="PANTHER" id="PTHR10192">
    <property type="entry name" value="MOLYBDOPTERIN BIOSYNTHESIS PROTEIN"/>
    <property type="match status" value="1"/>
</dbReference>
<comment type="cofactor">
    <cofactor evidence="1">
        <name>Mg(2+)</name>
        <dbReference type="ChEBI" id="CHEBI:18420"/>
    </cofactor>
</comment>
<name>A0A1B7LG78_9FIRM</name>
<keyword evidence="1" id="KW-0501">Molybdenum cofactor biosynthesis</keyword>
<proteinExistence type="inferred from homology"/>
<evidence type="ECO:0000259" key="2">
    <source>
        <dbReference type="SMART" id="SM00852"/>
    </source>
</evidence>
<gene>
    <name evidence="3" type="ORF">A6M21_07390</name>
</gene>
<dbReference type="EC" id="2.10.1.1" evidence="1"/>
<dbReference type="CDD" id="cd03522">
    <property type="entry name" value="MoeA_like"/>
    <property type="match status" value="1"/>
</dbReference>
<dbReference type="Pfam" id="PF00994">
    <property type="entry name" value="MoCF_biosynth"/>
    <property type="match status" value="1"/>
</dbReference>
<reference evidence="3 4" key="1">
    <citation type="submission" date="2016-04" db="EMBL/GenBank/DDBJ databases">
        <authorList>
            <person name="Evans L.H."/>
            <person name="Alamgir A."/>
            <person name="Owens N."/>
            <person name="Weber N.D."/>
            <person name="Virtaneva K."/>
            <person name="Barbian K."/>
            <person name="Babar A."/>
            <person name="Rosenke K."/>
        </authorList>
    </citation>
    <scope>NUCLEOTIDE SEQUENCE [LARGE SCALE GENOMIC DNA]</scope>
    <source>
        <strain evidence="3 4">LMa1</strain>
    </source>
</reference>
<sequence length="341" mass="36350">MKKVPVADAVGHVLCHDITKIIPGEFKGAAFKKGHIIRTEDIPELLKLGKEHLYVWEAGPGQLHENEAAVRMARAAAGSNIQLSEPSEGKVNLLAGRDGLLKVDTTALLRMNSIEEIMMATLHNNRVVSDKCLVAGTRIIPLVVDEEKIVRVEAICREAGGIISIRPFKSMAVGVVVSGSEVYKGRIQDAFGPVVRRKVEAFGCRVVHQVVVPDDQSCITAAVNEVIHQGAEMVLITGGMSVDPDDLTPAAVKSLGASIVTYGAPVLPGAMFLLAYLGEIPVMGLPGCVMYAKTTVFDLVLPRVLTGEKLTREDIVALGHGGLCLGCPECRFPHCPLGKGA</sequence>
<organism evidence="3 4">
    <name type="scientific">Desulfotomaculum copahuensis</name>
    <dbReference type="NCBI Taxonomy" id="1838280"/>
    <lineage>
        <taxon>Bacteria</taxon>
        <taxon>Bacillati</taxon>
        <taxon>Bacillota</taxon>
        <taxon>Clostridia</taxon>
        <taxon>Eubacteriales</taxon>
        <taxon>Desulfotomaculaceae</taxon>
        <taxon>Desulfotomaculum</taxon>
    </lineage>
</organism>
<dbReference type="GO" id="GO:0005829">
    <property type="term" value="C:cytosol"/>
    <property type="evidence" value="ECO:0007669"/>
    <property type="project" value="TreeGrafter"/>
</dbReference>
<dbReference type="SMART" id="SM00852">
    <property type="entry name" value="MoCF_biosynth"/>
    <property type="match status" value="1"/>
</dbReference>
<keyword evidence="1" id="KW-0808">Transferase</keyword>
<feature type="domain" description="MoaB/Mog" evidence="2">
    <location>
        <begin position="174"/>
        <end position="306"/>
    </location>
</feature>
<dbReference type="STRING" id="1838280.A6M21_07390"/>
<accession>A0A1B7LG78</accession>
<comment type="caution">
    <text evidence="3">The sequence shown here is derived from an EMBL/GenBank/DDBJ whole genome shotgun (WGS) entry which is preliminary data.</text>
</comment>
<dbReference type="PANTHER" id="PTHR10192:SF28">
    <property type="entry name" value="MOLYBDOPTERIN MOLYBDENUMTRANSFERASE"/>
    <property type="match status" value="1"/>
</dbReference>
<dbReference type="GO" id="GO:0061599">
    <property type="term" value="F:molybdopterin molybdotransferase activity"/>
    <property type="evidence" value="ECO:0007669"/>
    <property type="project" value="UniProtKB-UniRule"/>
</dbReference>
<keyword evidence="1" id="KW-0460">Magnesium</keyword>
<dbReference type="AlphaFoldDB" id="A0A1B7LG78"/>
<dbReference type="UniPathway" id="UPA00344"/>
<dbReference type="RefSeq" id="WP_066667283.1">
    <property type="nucleotide sequence ID" value="NZ_LYVF01000092.1"/>
</dbReference>
<dbReference type="EMBL" id="LYVF01000092">
    <property type="protein sequence ID" value="OAT84850.1"/>
    <property type="molecule type" value="Genomic_DNA"/>
</dbReference>
<comment type="pathway">
    <text evidence="1">Cofactor biosynthesis; molybdopterin biosynthesis.</text>
</comment>
<dbReference type="InterPro" id="IPR038987">
    <property type="entry name" value="MoeA-like"/>
</dbReference>
<dbReference type="InterPro" id="IPR001453">
    <property type="entry name" value="MoaB/Mog_dom"/>
</dbReference>
<dbReference type="GO" id="GO:0046872">
    <property type="term" value="F:metal ion binding"/>
    <property type="evidence" value="ECO:0007669"/>
    <property type="project" value="UniProtKB-UniRule"/>
</dbReference>
<dbReference type="InterPro" id="IPR036425">
    <property type="entry name" value="MoaB/Mog-like_dom_sf"/>
</dbReference>
<dbReference type="GO" id="GO:0006777">
    <property type="term" value="P:Mo-molybdopterin cofactor biosynthetic process"/>
    <property type="evidence" value="ECO:0007669"/>
    <property type="project" value="UniProtKB-UniRule"/>
</dbReference>
<protein>
    <recommendedName>
        <fullName evidence="1">Molybdopterin molybdenumtransferase</fullName>
        <ecNumber evidence="1">2.10.1.1</ecNumber>
    </recommendedName>
</protein>
<keyword evidence="4" id="KW-1185">Reference proteome</keyword>
<evidence type="ECO:0000313" key="4">
    <source>
        <dbReference type="Proteomes" id="UP000078532"/>
    </source>
</evidence>
<dbReference type="Proteomes" id="UP000078532">
    <property type="component" value="Unassembled WGS sequence"/>
</dbReference>
<evidence type="ECO:0000313" key="3">
    <source>
        <dbReference type="EMBL" id="OAT84850.1"/>
    </source>
</evidence>
<dbReference type="OrthoDB" id="9767940at2"/>
<comment type="similarity">
    <text evidence="1">Belongs to the MoeA family.</text>
</comment>
<dbReference type="Gene3D" id="3.40.980.10">
    <property type="entry name" value="MoaB/Mog-like domain"/>
    <property type="match status" value="1"/>
</dbReference>
<keyword evidence="1" id="KW-0500">Molybdenum</keyword>